<evidence type="ECO:0000256" key="1">
    <source>
        <dbReference type="SAM" id="Phobius"/>
    </source>
</evidence>
<dbReference type="NCBIfam" id="TIGR02206">
    <property type="entry name" value="intg_mem_TP0381"/>
    <property type="match status" value="1"/>
</dbReference>
<name>A0A6J4SFR9_9ACTN</name>
<feature type="transmembrane region" description="Helical" evidence="1">
    <location>
        <begin position="62"/>
        <end position="85"/>
    </location>
</feature>
<feature type="transmembrane region" description="Helical" evidence="1">
    <location>
        <begin position="119"/>
        <end position="139"/>
    </location>
</feature>
<reference evidence="2" key="1">
    <citation type="submission" date="2020-02" db="EMBL/GenBank/DDBJ databases">
        <authorList>
            <person name="Meier V. D."/>
        </authorList>
    </citation>
    <scope>NUCLEOTIDE SEQUENCE</scope>
    <source>
        <strain evidence="2">AVDCRST_MAG67</strain>
    </source>
</reference>
<organism evidence="2">
    <name type="scientific">uncultured Solirubrobacteraceae bacterium</name>
    <dbReference type="NCBI Taxonomy" id="1162706"/>
    <lineage>
        <taxon>Bacteria</taxon>
        <taxon>Bacillati</taxon>
        <taxon>Actinomycetota</taxon>
        <taxon>Thermoleophilia</taxon>
        <taxon>Solirubrobacterales</taxon>
        <taxon>Solirubrobacteraceae</taxon>
        <taxon>environmental samples</taxon>
    </lineage>
</organism>
<keyword evidence="1" id="KW-0472">Membrane</keyword>
<evidence type="ECO:0008006" key="3">
    <source>
        <dbReference type="Google" id="ProtNLM"/>
    </source>
</evidence>
<evidence type="ECO:0000313" key="2">
    <source>
        <dbReference type="EMBL" id="CAA9497251.1"/>
    </source>
</evidence>
<gene>
    <name evidence="2" type="ORF">AVDCRST_MAG67-1789</name>
</gene>
<keyword evidence="1" id="KW-1133">Transmembrane helix</keyword>
<dbReference type="InterPro" id="IPR011737">
    <property type="entry name" value="CHP02206_TP0381"/>
</dbReference>
<proteinExistence type="predicted"/>
<keyword evidence="1" id="KW-0812">Transmembrane</keyword>
<accession>A0A6J4SFR9</accession>
<protein>
    <recommendedName>
        <fullName evidence="3">TIGR02206 family membrane protein</fullName>
    </recommendedName>
</protein>
<dbReference type="AlphaFoldDB" id="A0A6J4SFR9"/>
<sequence>MQLLASEHVAALLVTAALALAAARLPRARSGGWALTASRALAVAILLAYLTDHAVAAARDTWSVRLYLPLHLSDAATVVAVLALWTARRPLVELTYFWGLTGSLQATVTPDLGQAFPDVLFFTYFVTHGGVVVAALLLVAGRRIAPGRGAVARAFAATAAVAVAAAVGSIATGGNYMFLRRKPDDSLLDLMGPWPWYIVAAGLFALAMFALLATPFRGGGDR</sequence>
<dbReference type="EMBL" id="CADCVQ010000073">
    <property type="protein sequence ID" value="CAA9497251.1"/>
    <property type="molecule type" value="Genomic_DNA"/>
</dbReference>
<dbReference type="Pfam" id="PF14808">
    <property type="entry name" value="TMEM164"/>
    <property type="match status" value="1"/>
</dbReference>
<feature type="transmembrane region" description="Helical" evidence="1">
    <location>
        <begin position="151"/>
        <end position="174"/>
    </location>
</feature>
<feature type="transmembrane region" description="Helical" evidence="1">
    <location>
        <begin position="194"/>
        <end position="213"/>
    </location>
</feature>
<feature type="transmembrane region" description="Helical" evidence="1">
    <location>
        <begin position="31"/>
        <end position="50"/>
    </location>
</feature>